<evidence type="ECO:0000256" key="1">
    <source>
        <dbReference type="SAM" id="Phobius"/>
    </source>
</evidence>
<gene>
    <name evidence="2" type="ORF">SAMN05660284_02142</name>
</gene>
<keyword evidence="1" id="KW-0472">Membrane</keyword>
<dbReference type="AlphaFoldDB" id="A0A1I5BFA0"/>
<protein>
    <submittedName>
        <fullName evidence="2">Uncharacterized protein</fullName>
    </submittedName>
</protein>
<name>A0A1I5BFA0_9NEIS</name>
<reference evidence="3" key="1">
    <citation type="submission" date="2016-10" db="EMBL/GenBank/DDBJ databases">
        <authorList>
            <person name="Varghese N."/>
            <person name="Submissions S."/>
        </authorList>
    </citation>
    <scope>NUCLEOTIDE SEQUENCE [LARGE SCALE GENOMIC DNA]</scope>
    <source>
        <strain evidence="3">DSM 6150</strain>
    </source>
</reference>
<evidence type="ECO:0000313" key="2">
    <source>
        <dbReference type="EMBL" id="SFN73356.1"/>
    </source>
</evidence>
<keyword evidence="1" id="KW-1133">Transmembrane helix</keyword>
<feature type="transmembrane region" description="Helical" evidence="1">
    <location>
        <begin position="17"/>
        <end position="41"/>
    </location>
</feature>
<accession>A0A1I5BFA0</accession>
<evidence type="ECO:0000313" key="3">
    <source>
        <dbReference type="Proteomes" id="UP000242869"/>
    </source>
</evidence>
<dbReference type="EMBL" id="FOVE01000016">
    <property type="protein sequence ID" value="SFN73356.1"/>
    <property type="molecule type" value="Genomic_DNA"/>
</dbReference>
<sequence>MNAEKNQFDWARLIKRLFGAVCVAIGLALLSNLLPAIGDILGNSSTARDYRAIWAFGLCGLLLLAFGGVMLYNPDLLKE</sequence>
<keyword evidence="3" id="KW-1185">Reference proteome</keyword>
<dbReference type="STRING" id="83765.SAMN05660284_02142"/>
<feature type="transmembrane region" description="Helical" evidence="1">
    <location>
        <begin position="53"/>
        <end position="72"/>
    </location>
</feature>
<keyword evidence="1" id="KW-0812">Transmembrane</keyword>
<organism evidence="2 3">
    <name type="scientific">Formivibrio citricus</name>
    <dbReference type="NCBI Taxonomy" id="83765"/>
    <lineage>
        <taxon>Bacteria</taxon>
        <taxon>Pseudomonadati</taxon>
        <taxon>Pseudomonadota</taxon>
        <taxon>Betaproteobacteria</taxon>
        <taxon>Neisseriales</taxon>
        <taxon>Chitinibacteraceae</taxon>
        <taxon>Formivibrio</taxon>
    </lineage>
</organism>
<dbReference type="RefSeq" id="WP_143086036.1">
    <property type="nucleotide sequence ID" value="NZ_FOVE01000016.1"/>
</dbReference>
<proteinExistence type="predicted"/>
<dbReference type="Proteomes" id="UP000242869">
    <property type="component" value="Unassembled WGS sequence"/>
</dbReference>